<accession>A0A6S7GMZ2</accession>
<comment type="similarity">
    <text evidence="2">Belongs to the universal ribosomal protein uS3 family.</text>
</comment>
<evidence type="ECO:0000313" key="8">
    <source>
        <dbReference type="Proteomes" id="UP001152795"/>
    </source>
</evidence>
<keyword evidence="8" id="KW-1185">Reference proteome</keyword>
<comment type="subcellular location">
    <subcellularLocation>
        <location evidence="1">Mitochondrion</location>
    </subcellularLocation>
</comment>
<evidence type="ECO:0000256" key="2">
    <source>
        <dbReference type="ARBA" id="ARBA00010761"/>
    </source>
</evidence>
<dbReference type="AlphaFoldDB" id="A0A6S7GMZ2"/>
<dbReference type="PANTHER" id="PTHR21244">
    <property type="entry name" value="MITOCHONDRIAL 28S RIBOSOMAL PROTEIN S24"/>
    <property type="match status" value="1"/>
</dbReference>
<dbReference type="Proteomes" id="UP001152795">
    <property type="component" value="Unassembled WGS sequence"/>
</dbReference>
<dbReference type="EMBL" id="CACRXK020000956">
    <property type="protein sequence ID" value="CAB3986041.1"/>
    <property type="molecule type" value="Genomic_DNA"/>
</dbReference>
<dbReference type="SUPFAM" id="SSF54814">
    <property type="entry name" value="Prokaryotic type KH domain (KH-domain type II)"/>
    <property type="match status" value="1"/>
</dbReference>
<keyword evidence="3" id="KW-0809">Transit peptide</keyword>
<dbReference type="GO" id="GO:1990904">
    <property type="term" value="C:ribonucleoprotein complex"/>
    <property type="evidence" value="ECO:0007669"/>
    <property type="project" value="UniProtKB-KW"/>
</dbReference>
<protein>
    <submittedName>
        <fullName evidence="7">28S ribosomal S24-A, mitochondrial-like</fullName>
    </submittedName>
</protein>
<dbReference type="GO" id="GO:0003723">
    <property type="term" value="F:RNA binding"/>
    <property type="evidence" value="ECO:0007669"/>
    <property type="project" value="InterPro"/>
</dbReference>
<dbReference type="InterPro" id="IPR026146">
    <property type="entry name" value="Ribosomal_uS3m"/>
</dbReference>
<organism evidence="7 8">
    <name type="scientific">Paramuricea clavata</name>
    <name type="common">Red gorgonian</name>
    <name type="synonym">Violescent sea-whip</name>
    <dbReference type="NCBI Taxonomy" id="317549"/>
    <lineage>
        <taxon>Eukaryota</taxon>
        <taxon>Metazoa</taxon>
        <taxon>Cnidaria</taxon>
        <taxon>Anthozoa</taxon>
        <taxon>Octocorallia</taxon>
        <taxon>Malacalcyonacea</taxon>
        <taxon>Plexauridae</taxon>
        <taxon>Paramuricea</taxon>
    </lineage>
</organism>
<keyword evidence="5" id="KW-0496">Mitochondrion</keyword>
<dbReference type="OrthoDB" id="5950413at2759"/>
<keyword evidence="4" id="KW-0689">Ribosomal protein</keyword>
<dbReference type="GO" id="GO:0005840">
    <property type="term" value="C:ribosome"/>
    <property type="evidence" value="ECO:0007669"/>
    <property type="project" value="UniProtKB-KW"/>
</dbReference>
<dbReference type="Pfam" id="PF14955">
    <property type="entry name" value="MRP-S24"/>
    <property type="match status" value="1"/>
</dbReference>
<name>A0A6S7GMZ2_PARCT</name>
<evidence type="ECO:0000313" key="7">
    <source>
        <dbReference type="EMBL" id="CAB3986041.1"/>
    </source>
</evidence>
<comment type="caution">
    <text evidence="7">The sequence shown here is derived from an EMBL/GenBank/DDBJ whole genome shotgun (WGS) entry which is preliminary data.</text>
</comment>
<proteinExistence type="inferred from homology"/>
<evidence type="ECO:0000256" key="1">
    <source>
        <dbReference type="ARBA" id="ARBA00004173"/>
    </source>
</evidence>
<dbReference type="GO" id="GO:0005739">
    <property type="term" value="C:mitochondrion"/>
    <property type="evidence" value="ECO:0007669"/>
    <property type="project" value="UniProtKB-SubCell"/>
</dbReference>
<gene>
    <name evidence="7" type="ORF">PACLA_8A025840</name>
</gene>
<evidence type="ECO:0000256" key="6">
    <source>
        <dbReference type="ARBA" id="ARBA00023274"/>
    </source>
</evidence>
<evidence type="ECO:0000256" key="4">
    <source>
        <dbReference type="ARBA" id="ARBA00022980"/>
    </source>
</evidence>
<evidence type="ECO:0000256" key="3">
    <source>
        <dbReference type="ARBA" id="ARBA00022946"/>
    </source>
</evidence>
<dbReference type="InterPro" id="IPR009019">
    <property type="entry name" value="KH_sf_prok-type"/>
</dbReference>
<dbReference type="PANTHER" id="PTHR21244:SF1">
    <property type="entry name" value="SMALL RIBOSOMAL SUBUNIT PROTEIN US3M"/>
    <property type="match status" value="1"/>
</dbReference>
<evidence type="ECO:0000256" key="5">
    <source>
        <dbReference type="ARBA" id="ARBA00023128"/>
    </source>
</evidence>
<dbReference type="GO" id="GO:0006412">
    <property type="term" value="P:translation"/>
    <property type="evidence" value="ECO:0007669"/>
    <property type="project" value="TreeGrafter"/>
</dbReference>
<sequence length="176" mass="19913">MCADNMAFKSALNLPAIRSTFHREFLNRVCCSCYPSLKTQTTELSLFGVRFAYQPKSKLKRKAAEVPGYRIGVTKAWDSWHTGSLAGSSEASARLMDDIMIRKFIEGVFYELLVSDIVIKRRDNQIIITFYAAGQQDSIKTYFLVGFCERLLSEMFGCIVKLEIISQLVRINTAAT</sequence>
<reference evidence="7" key="1">
    <citation type="submission" date="2020-04" db="EMBL/GenBank/DDBJ databases">
        <authorList>
            <person name="Alioto T."/>
            <person name="Alioto T."/>
            <person name="Gomez Garrido J."/>
        </authorList>
    </citation>
    <scope>NUCLEOTIDE SEQUENCE</scope>
    <source>
        <strain evidence="7">A484AB</strain>
    </source>
</reference>
<keyword evidence="6" id="KW-0687">Ribonucleoprotein</keyword>